<reference evidence="1" key="3">
    <citation type="submission" date="2022-01" db="UniProtKB">
        <authorList>
            <consortium name="EnsemblPlants"/>
        </authorList>
    </citation>
    <scope>IDENTIFICATION</scope>
    <source>
        <strain evidence="1">subsp. vulgare</strain>
    </source>
</reference>
<evidence type="ECO:0008006" key="3">
    <source>
        <dbReference type="Google" id="ProtNLM"/>
    </source>
</evidence>
<dbReference type="InterPro" id="IPR055312">
    <property type="entry name" value="FBL15-like"/>
</dbReference>
<evidence type="ECO:0000313" key="1">
    <source>
        <dbReference type="EnsemblPlants" id="HORVU.MOREX.r3.7HG0745320.1"/>
    </source>
</evidence>
<keyword evidence="2" id="KW-1185">Reference proteome</keyword>
<organism evidence="1 2">
    <name type="scientific">Hordeum vulgare subsp. vulgare</name>
    <name type="common">Domesticated barley</name>
    <dbReference type="NCBI Taxonomy" id="112509"/>
    <lineage>
        <taxon>Eukaryota</taxon>
        <taxon>Viridiplantae</taxon>
        <taxon>Streptophyta</taxon>
        <taxon>Embryophyta</taxon>
        <taxon>Tracheophyta</taxon>
        <taxon>Spermatophyta</taxon>
        <taxon>Magnoliopsida</taxon>
        <taxon>Liliopsida</taxon>
        <taxon>Poales</taxon>
        <taxon>Poaceae</taxon>
        <taxon>BOP clade</taxon>
        <taxon>Pooideae</taxon>
        <taxon>Triticodae</taxon>
        <taxon>Triticeae</taxon>
        <taxon>Hordeinae</taxon>
        <taxon>Hordeum</taxon>
    </lineage>
</organism>
<dbReference type="Gramene" id="HORVU.MOREX.r2.7HG0618100.1">
    <property type="protein sequence ID" value="HORVU.MOREX.r2.7HG0618100.1"/>
    <property type="gene ID" value="HORVU.MOREX.r2.7HG0618100"/>
</dbReference>
<dbReference type="PANTHER" id="PTHR34709">
    <property type="entry name" value="OS10G0396666 PROTEIN"/>
    <property type="match status" value="1"/>
</dbReference>
<dbReference type="EnsemblPlants" id="HORVU.MOREX.r3.7HG0745320.1">
    <property type="protein sequence ID" value="HORVU.MOREX.r3.7HG0745320.1"/>
    <property type="gene ID" value="HORVU.MOREX.r3.7HG0745320"/>
</dbReference>
<accession>A0A8I6Z0X2</accession>
<protein>
    <recommendedName>
        <fullName evidence="3">FBD domain-containing protein</fullName>
    </recommendedName>
</protein>
<evidence type="ECO:0000313" key="2">
    <source>
        <dbReference type="Proteomes" id="UP000011116"/>
    </source>
</evidence>
<dbReference type="PANTHER" id="PTHR34709:SF81">
    <property type="entry name" value="F-BOX DOMAIN-CONTAINING PROTEIN"/>
    <property type="match status" value="1"/>
</dbReference>
<reference evidence="1" key="2">
    <citation type="submission" date="2020-10" db="EMBL/GenBank/DDBJ databases">
        <authorList>
            <person name="Scholz U."/>
            <person name="Mascher M."/>
            <person name="Fiebig A."/>
        </authorList>
    </citation>
    <scope>NUCLEOTIDE SEQUENCE [LARGE SCALE GENOMIC DNA]</scope>
    <source>
        <strain evidence="1">cv. Morex</strain>
    </source>
</reference>
<name>A0A8I6Z0X2_HORVV</name>
<dbReference type="AlphaFoldDB" id="A0A8I6Z0X2"/>
<reference evidence="2" key="1">
    <citation type="journal article" date="2012" name="Nature">
        <title>A physical, genetic and functional sequence assembly of the barley genome.</title>
        <authorList>
            <consortium name="The International Barley Genome Sequencing Consortium"/>
            <person name="Mayer K.F."/>
            <person name="Waugh R."/>
            <person name="Brown J.W."/>
            <person name="Schulman A."/>
            <person name="Langridge P."/>
            <person name="Platzer M."/>
            <person name="Fincher G.B."/>
            <person name="Muehlbauer G.J."/>
            <person name="Sato K."/>
            <person name="Close T.J."/>
            <person name="Wise R.P."/>
            <person name="Stein N."/>
        </authorList>
    </citation>
    <scope>NUCLEOTIDE SEQUENCE [LARGE SCALE GENOMIC DNA]</scope>
    <source>
        <strain evidence="2">cv. Morex</strain>
    </source>
</reference>
<dbReference type="Gramene" id="HORVU.MOREX.r3.7HG0745320.1">
    <property type="protein sequence ID" value="HORVU.MOREX.r3.7HG0745320.1"/>
    <property type="gene ID" value="HORVU.MOREX.r3.7HG0745320"/>
</dbReference>
<proteinExistence type="predicted"/>
<sequence>MLEKVWWRCYFKFKMPVVFDLWLLEQVSLKTAKGQGQLRSLHIHACAEIEKHLIVKFSVLELCLTTNGHGFGPLAFHLLGMDRIRRATRRLKITPQRTMVNNAECPFDCPCEPEGWRSNTVSLTALEELEINGFGGDDHELGFLKPMFKCAPMLKKLTVKLSHKASSRNDGCTKLYNIVKACSSVELSVYLSSGLMLGWPNCPSG</sequence>
<dbReference type="Proteomes" id="UP000011116">
    <property type="component" value="Chromosome 7H"/>
</dbReference>